<dbReference type="GO" id="GO:0008374">
    <property type="term" value="F:O-acyltransferase activity"/>
    <property type="evidence" value="ECO:0007669"/>
    <property type="project" value="TreeGrafter"/>
</dbReference>
<dbReference type="EMBL" id="QNRF01000005">
    <property type="protein sequence ID" value="RBO82585.1"/>
    <property type="molecule type" value="Genomic_DNA"/>
</dbReference>
<keyword evidence="2 6" id="KW-0808">Transferase</keyword>
<dbReference type="SUPFAM" id="SSF51161">
    <property type="entry name" value="Trimeric LpxA-like enzymes"/>
    <property type="match status" value="1"/>
</dbReference>
<dbReference type="PANTHER" id="PTHR23416">
    <property type="entry name" value="SIALIC ACID SYNTHASE-RELATED"/>
    <property type="match status" value="1"/>
</dbReference>
<dbReference type="Gene3D" id="2.160.10.10">
    <property type="entry name" value="Hexapeptide repeat proteins"/>
    <property type="match status" value="1"/>
</dbReference>
<dbReference type="InterPro" id="IPR011004">
    <property type="entry name" value="Trimer_LpxA-like_sf"/>
</dbReference>
<dbReference type="Proteomes" id="UP000252086">
    <property type="component" value="Unassembled WGS sequence"/>
</dbReference>
<evidence type="ECO:0000313" key="7">
    <source>
        <dbReference type="Proteomes" id="UP000252086"/>
    </source>
</evidence>
<dbReference type="GO" id="GO:0005829">
    <property type="term" value="C:cytosol"/>
    <property type="evidence" value="ECO:0007669"/>
    <property type="project" value="TreeGrafter"/>
</dbReference>
<sequence length="187" mass="20223">MPALQAIQDKTSSGLGAMTEFEKMINGEHYNSLDLDLRLKREAARLACAKYNAHPSKGNLKHITRLFAQSEQVIIEPGFQCDYGSQIYLGKGVYINFQCVLLDSAPIHIGDHVLIGPAAHLYTVDHPRDAAARAAGECFARPIHIGSRVWIGGGAKVLPGINIGDDAIIAANAVVTRNVAQGERYFG</sequence>
<dbReference type="PANTHER" id="PTHR23416:SF23">
    <property type="entry name" value="ACETYLTRANSFERASE C18B11.09C-RELATED"/>
    <property type="match status" value="1"/>
</dbReference>
<evidence type="ECO:0000256" key="1">
    <source>
        <dbReference type="ARBA" id="ARBA00007274"/>
    </source>
</evidence>
<dbReference type="GO" id="GO:0016407">
    <property type="term" value="F:acetyltransferase activity"/>
    <property type="evidence" value="ECO:0007669"/>
    <property type="project" value="InterPro"/>
</dbReference>
<dbReference type="PROSITE" id="PS00101">
    <property type="entry name" value="HEXAPEP_TRANSFERASES"/>
    <property type="match status" value="1"/>
</dbReference>
<dbReference type="InterPro" id="IPR001451">
    <property type="entry name" value="Hexapep"/>
</dbReference>
<dbReference type="InterPro" id="IPR051159">
    <property type="entry name" value="Hexapeptide_acetyltransf"/>
</dbReference>
<keyword evidence="7" id="KW-1185">Reference proteome</keyword>
<gene>
    <name evidence="6" type="ORF">DFP76_10549</name>
</gene>
<comment type="similarity">
    <text evidence="1">Belongs to the transferase hexapeptide repeat family.</text>
</comment>
<organism evidence="6 7">
    <name type="scientific">Marinomonas aquiplantarum</name>
    <dbReference type="NCBI Taxonomy" id="491951"/>
    <lineage>
        <taxon>Bacteria</taxon>
        <taxon>Pseudomonadati</taxon>
        <taxon>Pseudomonadota</taxon>
        <taxon>Gammaproteobacteria</taxon>
        <taxon>Oceanospirillales</taxon>
        <taxon>Oceanospirillaceae</taxon>
        <taxon>Marinomonas</taxon>
    </lineage>
</organism>
<dbReference type="InterPro" id="IPR024688">
    <property type="entry name" value="Mac_dom"/>
</dbReference>
<dbReference type="InterPro" id="IPR018357">
    <property type="entry name" value="Hexapep_transf_CS"/>
</dbReference>
<comment type="caution">
    <text evidence="6">The sequence shown here is derived from an EMBL/GenBank/DDBJ whole genome shotgun (WGS) entry which is preliminary data.</text>
</comment>
<protein>
    <submittedName>
        <fullName evidence="6">Maltose O-acetyltransferase</fullName>
    </submittedName>
</protein>
<evidence type="ECO:0000256" key="2">
    <source>
        <dbReference type="ARBA" id="ARBA00022679"/>
    </source>
</evidence>
<evidence type="ECO:0000256" key="4">
    <source>
        <dbReference type="ARBA" id="ARBA00023315"/>
    </source>
</evidence>
<evidence type="ECO:0000313" key="6">
    <source>
        <dbReference type="EMBL" id="RBO82585.1"/>
    </source>
</evidence>
<keyword evidence="4" id="KW-0012">Acyltransferase</keyword>
<reference evidence="6 7" key="1">
    <citation type="submission" date="2018-06" db="EMBL/GenBank/DDBJ databases">
        <title>Genomic Encyclopedia of Type Strains, Phase III (KMG-III): the genomes of soil and plant-associated and newly described type strains.</title>
        <authorList>
            <person name="Whitman W."/>
        </authorList>
    </citation>
    <scope>NUCLEOTIDE SEQUENCE [LARGE SCALE GENOMIC DNA]</scope>
    <source>
        <strain evidence="6 7">CECT 7732</strain>
    </source>
</reference>
<evidence type="ECO:0000259" key="5">
    <source>
        <dbReference type="SMART" id="SM01266"/>
    </source>
</evidence>
<dbReference type="AlphaFoldDB" id="A0A366CY85"/>
<keyword evidence="3" id="KW-0677">Repeat</keyword>
<evidence type="ECO:0000256" key="3">
    <source>
        <dbReference type="ARBA" id="ARBA00022737"/>
    </source>
</evidence>
<proteinExistence type="inferred from homology"/>
<dbReference type="Pfam" id="PF12464">
    <property type="entry name" value="Mac"/>
    <property type="match status" value="1"/>
</dbReference>
<dbReference type="SMART" id="SM01266">
    <property type="entry name" value="Mac"/>
    <property type="match status" value="1"/>
</dbReference>
<name>A0A366CY85_9GAMM</name>
<accession>A0A366CY85</accession>
<feature type="domain" description="Maltose/galactoside acetyltransferase" evidence="5">
    <location>
        <begin position="21"/>
        <end position="72"/>
    </location>
</feature>
<dbReference type="Pfam" id="PF00132">
    <property type="entry name" value="Hexapep"/>
    <property type="match status" value="1"/>
</dbReference>
<dbReference type="CDD" id="cd03357">
    <property type="entry name" value="LbH_MAT_GAT"/>
    <property type="match status" value="1"/>
</dbReference>
<dbReference type="RefSeq" id="WP_245931916.1">
    <property type="nucleotide sequence ID" value="NZ_QNRF01000005.1"/>
</dbReference>